<proteinExistence type="predicted"/>
<organism evidence="1 2">
    <name type="scientific">Agathobacter ruminis</name>
    <dbReference type="NCBI Taxonomy" id="1712665"/>
    <lineage>
        <taxon>Bacteria</taxon>
        <taxon>Bacillati</taxon>
        <taxon>Bacillota</taxon>
        <taxon>Clostridia</taxon>
        <taxon>Lachnospirales</taxon>
        <taxon>Lachnospiraceae</taxon>
        <taxon>Agathobacter</taxon>
    </lineage>
</organism>
<name>A0A2G3E6C2_9FIRM</name>
<reference evidence="1 2" key="2">
    <citation type="submission" date="2017-10" db="EMBL/GenBank/DDBJ databases">
        <authorList>
            <person name="Banno H."/>
            <person name="Chua N.-H."/>
        </authorList>
    </citation>
    <scope>NUCLEOTIDE SEQUENCE [LARGE SCALE GENOMIC DNA]</scope>
    <source>
        <strain evidence="1 2">JK623</strain>
    </source>
</reference>
<dbReference type="InterPro" id="IPR018708">
    <property type="entry name" value="DUF2225"/>
</dbReference>
<gene>
    <name evidence="1" type="ORF">CSX02_01350</name>
</gene>
<sequence length="292" mass="32743">MSDNLLSGLEKLGLDVSGMDNLFAEEKKEPVKQEETAAPVDNTPKETEFLLEKSIRCPMCEKVFKTKNIKSARARRLGADPDLRPRYEYVDPTKYDVDSCPFCGYTAISRFFPGENLTSIQRKALQEGVCAKLTKYINEAPALPETYTYDEAVERYKLALFNAMVKNAKTSEKAYTCLKISWLMRGKAEELEAAENKDEAAIAAARAEENKFYEQAYDGMTKALSTENTPICGMDQSTVEYLLAQMAFKLKKYTESSRLVANILVSQTAGNNVKNKARDLKDELVNAIRAGK</sequence>
<evidence type="ECO:0000313" key="1">
    <source>
        <dbReference type="EMBL" id="PHU38816.1"/>
    </source>
</evidence>
<protein>
    <submittedName>
        <fullName evidence="1">DUF2225 domain-containing protein</fullName>
    </submittedName>
</protein>
<dbReference type="RefSeq" id="WP_031543078.1">
    <property type="nucleotide sequence ID" value="NZ_JANSWH010000066.1"/>
</dbReference>
<evidence type="ECO:0000313" key="2">
    <source>
        <dbReference type="Proteomes" id="UP000224563"/>
    </source>
</evidence>
<dbReference type="Proteomes" id="UP000224563">
    <property type="component" value="Unassembled WGS sequence"/>
</dbReference>
<keyword evidence="2" id="KW-1185">Reference proteome</keyword>
<reference evidence="1 2" key="1">
    <citation type="submission" date="2017-10" db="EMBL/GenBank/DDBJ databases">
        <title>Resolving the taxonomy of Roseburia spp., Eubacterium rectale and Agathobacter spp. through phylogenomic analysis.</title>
        <authorList>
            <person name="Sheridan P.O."/>
            <person name="Walker A.W."/>
            <person name="Duncan S.H."/>
            <person name="Scott K.P."/>
            <person name="Toole P.W.O."/>
            <person name="Luis P."/>
            <person name="Flint H.J."/>
        </authorList>
    </citation>
    <scope>NUCLEOTIDE SEQUENCE [LARGE SCALE GENOMIC DNA]</scope>
    <source>
        <strain evidence="1 2">JK623</strain>
    </source>
</reference>
<comment type="caution">
    <text evidence="1">The sequence shown here is derived from an EMBL/GenBank/DDBJ whole genome shotgun (WGS) entry which is preliminary data.</text>
</comment>
<dbReference type="AlphaFoldDB" id="A0A2G3E6C2"/>
<dbReference type="Pfam" id="PF09986">
    <property type="entry name" value="DUF2225"/>
    <property type="match status" value="1"/>
</dbReference>
<accession>A0A2G3E6C2</accession>
<dbReference type="EMBL" id="PDYG01000003">
    <property type="protein sequence ID" value="PHU38816.1"/>
    <property type="molecule type" value="Genomic_DNA"/>
</dbReference>